<protein>
    <submittedName>
        <fullName evidence="2">Uncharacterized protein</fullName>
    </submittedName>
</protein>
<evidence type="ECO:0000313" key="3">
    <source>
        <dbReference type="Proteomes" id="UP001159363"/>
    </source>
</evidence>
<organism evidence="2 3">
    <name type="scientific">Dryococelus australis</name>
    <dbReference type="NCBI Taxonomy" id="614101"/>
    <lineage>
        <taxon>Eukaryota</taxon>
        <taxon>Metazoa</taxon>
        <taxon>Ecdysozoa</taxon>
        <taxon>Arthropoda</taxon>
        <taxon>Hexapoda</taxon>
        <taxon>Insecta</taxon>
        <taxon>Pterygota</taxon>
        <taxon>Neoptera</taxon>
        <taxon>Polyneoptera</taxon>
        <taxon>Phasmatodea</taxon>
        <taxon>Verophasmatodea</taxon>
        <taxon>Anareolatae</taxon>
        <taxon>Phasmatidae</taxon>
        <taxon>Eurycanthinae</taxon>
        <taxon>Dryococelus</taxon>
    </lineage>
</organism>
<keyword evidence="3" id="KW-1185">Reference proteome</keyword>
<keyword evidence="1" id="KW-0472">Membrane</keyword>
<dbReference type="CDD" id="cd09272">
    <property type="entry name" value="RNase_HI_RT_Ty1"/>
    <property type="match status" value="1"/>
</dbReference>
<comment type="caution">
    <text evidence="2">The sequence shown here is derived from an EMBL/GenBank/DDBJ whole genome shotgun (WGS) entry which is preliminary data.</text>
</comment>
<reference evidence="2 3" key="1">
    <citation type="submission" date="2023-02" db="EMBL/GenBank/DDBJ databases">
        <title>LHISI_Scaffold_Assembly.</title>
        <authorList>
            <person name="Stuart O.P."/>
            <person name="Cleave R."/>
            <person name="Magrath M.J.L."/>
            <person name="Mikheyev A.S."/>
        </authorList>
    </citation>
    <scope>NUCLEOTIDE SEQUENCE [LARGE SCALE GENOMIC DNA]</scope>
    <source>
        <strain evidence="2">Daus_M_001</strain>
        <tissue evidence="2">Leg muscle</tissue>
    </source>
</reference>
<accession>A0ABQ9GJA0</accession>
<keyword evidence="1" id="KW-1133">Transmembrane helix</keyword>
<sequence length="119" mass="13564">MGLRIFYKKGYKRRILNVTPMRILVAILGLVDLLLALCVYTLEVPSSDLAKDSTLFVDNNAAIKLEENPVWNKCTKHISICHFFVKEKVQEGEIKSRRVDTQNQLVGGFTKPHSILMCE</sequence>
<dbReference type="Proteomes" id="UP001159363">
    <property type="component" value="Chromosome 10"/>
</dbReference>
<feature type="transmembrane region" description="Helical" evidence="1">
    <location>
        <begin position="21"/>
        <end position="42"/>
    </location>
</feature>
<gene>
    <name evidence="2" type="ORF">PR048_025703</name>
</gene>
<feature type="non-terminal residue" evidence="2">
    <location>
        <position position="119"/>
    </location>
</feature>
<evidence type="ECO:0000313" key="2">
    <source>
        <dbReference type="EMBL" id="KAJ8872102.1"/>
    </source>
</evidence>
<keyword evidence="1" id="KW-0812">Transmembrane</keyword>
<proteinExistence type="predicted"/>
<dbReference type="EMBL" id="JARBHB010000011">
    <property type="protein sequence ID" value="KAJ8872102.1"/>
    <property type="molecule type" value="Genomic_DNA"/>
</dbReference>
<evidence type="ECO:0000256" key="1">
    <source>
        <dbReference type="SAM" id="Phobius"/>
    </source>
</evidence>
<name>A0ABQ9GJA0_9NEOP</name>